<evidence type="ECO:0000313" key="1">
    <source>
        <dbReference type="EMBL" id="TXY93569.1"/>
    </source>
</evidence>
<dbReference type="GO" id="GO:0016740">
    <property type="term" value="F:transferase activity"/>
    <property type="evidence" value="ECO:0007669"/>
    <property type="project" value="UniProtKB-KW"/>
</dbReference>
<dbReference type="Proteomes" id="UP000323583">
    <property type="component" value="Unassembled WGS sequence"/>
</dbReference>
<dbReference type="EMBL" id="VSGZ01000016">
    <property type="protein sequence ID" value="TXY93569.1"/>
    <property type="molecule type" value="Genomic_DNA"/>
</dbReference>
<name>A0A8B5ZPB1_VIBCL</name>
<comment type="caution">
    <text evidence="1">The sequence shown here is derived from an EMBL/GenBank/DDBJ whole genome shotgun (WGS) entry which is preliminary data.</text>
</comment>
<dbReference type="RefSeq" id="WP_113600436.1">
    <property type="nucleotide sequence ID" value="NZ_VSGZ01000016.1"/>
</dbReference>
<accession>A0A8B5ZPB1</accession>
<organism evidence="1 2">
    <name type="scientific">Vibrio cholerae</name>
    <dbReference type="NCBI Taxonomy" id="666"/>
    <lineage>
        <taxon>Bacteria</taxon>
        <taxon>Pseudomonadati</taxon>
        <taxon>Pseudomonadota</taxon>
        <taxon>Gammaproteobacteria</taxon>
        <taxon>Vibrionales</taxon>
        <taxon>Vibrionaceae</taxon>
        <taxon>Vibrio</taxon>
    </lineage>
</organism>
<protein>
    <submittedName>
        <fullName evidence="1">Glycosyltransferase family 4 protein</fullName>
    </submittedName>
</protein>
<dbReference type="AlphaFoldDB" id="A0A8B5ZPB1"/>
<reference evidence="1 2" key="1">
    <citation type="submission" date="2019-06" db="EMBL/GenBank/DDBJ databases">
        <title>Vibrio cholerae phylogeny based on whole-genome sequencing reveals genetic diversity and population strucutre.</title>
        <authorList>
            <person name="Zhiqiu Y."/>
            <person name="Bin L."/>
            <person name="Lingyan J."/>
        </authorList>
    </citation>
    <scope>NUCLEOTIDE SEQUENCE [LARGE SCALE GENOMIC DNA]</scope>
    <source>
        <strain evidence="1 2">N2768</strain>
    </source>
</reference>
<sequence>MKHVILVRSSAFKTQRLSRQARYLLNEGYKVTIISWSRHSSSNAEQNTRNTLEKLGAKIVCFDYFHEYGKGIFGIYPRIKWVIFLANFINNQMCDFVCFVDLDSMIASFLIKRIKRTPVFIADFADFIEEYPIKYASIVRPIIEVLNKIIFNSFEYILVPNEQRLKYYMRDHDKVKVINNAPDIELNIKSSRNGAILYCGTLGPDRGIGLICDAIDQSCNLKFRVAGWGPFENELLQREGSQLTYLNHIDYTNVLLETAECDFVYCVYDPSISVNKFSDPNKFYEAIYFGKPLIVARGTGIDLIVEEAGIGIVIDYNSKSLIESVESISQLDYDTFVNNIDLCKMRFSSALNNEKLKEIYT</sequence>
<keyword evidence="1" id="KW-0808">Transferase</keyword>
<dbReference type="SUPFAM" id="SSF53756">
    <property type="entry name" value="UDP-Glycosyltransferase/glycogen phosphorylase"/>
    <property type="match status" value="1"/>
</dbReference>
<dbReference type="Gene3D" id="3.40.50.2000">
    <property type="entry name" value="Glycogen Phosphorylase B"/>
    <property type="match status" value="2"/>
</dbReference>
<proteinExistence type="predicted"/>
<evidence type="ECO:0000313" key="2">
    <source>
        <dbReference type="Proteomes" id="UP000323583"/>
    </source>
</evidence>
<gene>
    <name evidence="1" type="ORF">FXE67_03420</name>
</gene>